<dbReference type="STRING" id="1351755.CCH01_00790"/>
<gene>
    <name evidence="1" type="ORF">CCH01_00790</name>
</gene>
<sequence length="362" mass="40255">MNKKMNISKLLIVFFTAIILFGCVDKNNNQDVEADIFNTTKASDIAKEYLDFISIGDLNGANKLCKQELLEANKNIGVGTSRIISYAQENLIESGMSAYVVFNVVRSSDSEPKCDLDNFSIKIEKSGEDYKISEVKAINKGQVFVKNNTLRMIGEDGGKSDLIVKLSDMPRDIYPRDNKVMLYKEPSPNQAFDIVALSYTGKKVAISTTGDNSQFVSIGYIENSKQTASGSGSTTSNNSQLEQSLEGILEKPIAKKVVPVDVLKDCSINDFIFSQEEEELIIEYTSNLSVNRIKVYKSDDGTPVDFGIDDKFPEDKYNIKVVGLDKNKIFIKVEAANKSENIDKEILGKYEVDTEKSNINKL</sequence>
<dbReference type="EMBL" id="LT799839">
    <property type="protein sequence ID" value="SLK10494.1"/>
    <property type="molecule type" value="Genomic_DNA"/>
</dbReference>
<name>A0A1U6IRA7_9CLOT</name>
<dbReference type="Proteomes" id="UP000190476">
    <property type="component" value="Chromosome I"/>
</dbReference>
<evidence type="ECO:0000313" key="1">
    <source>
        <dbReference type="EMBL" id="SLK10494.1"/>
    </source>
</evidence>
<protein>
    <submittedName>
        <fullName evidence="1">Putative lipoprotein</fullName>
    </submittedName>
</protein>
<dbReference type="GeneID" id="66300302"/>
<dbReference type="RefSeq" id="WP_079481007.1">
    <property type="nucleotide sequence ID" value="NZ_CBML010000007.1"/>
</dbReference>
<proteinExistence type="predicted"/>
<organism evidence="1 2">
    <name type="scientific">Clostridium chauvoei JF4335</name>
    <dbReference type="NCBI Taxonomy" id="1351755"/>
    <lineage>
        <taxon>Bacteria</taxon>
        <taxon>Bacillati</taxon>
        <taxon>Bacillota</taxon>
        <taxon>Clostridia</taxon>
        <taxon>Eubacteriales</taxon>
        <taxon>Clostridiaceae</taxon>
        <taxon>Clostridium</taxon>
    </lineage>
</organism>
<keyword evidence="2" id="KW-1185">Reference proteome</keyword>
<accession>A0A1U6IRA7</accession>
<dbReference type="OrthoDB" id="1950593at2"/>
<dbReference type="AlphaFoldDB" id="A0A1U6IRA7"/>
<reference evidence="2" key="1">
    <citation type="submission" date="2017-03" db="EMBL/GenBank/DDBJ databases">
        <authorList>
            <person name="Falquet L."/>
            <person name="Falquet L."/>
        </authorList>
    </citation>
    <scope>NUCLEOTIDE SEQUENCE [LARGE SCALE GENOMIC DNA]</scope>
</reference>
<evidence type="ECO:0000313" key="2">
    <source>
        <dbReference type="Proteomes" id="UP000190476"/>
    </source>
</evidence>
<keyword evidence="1" id="KW-0449">Lipoprotein</keyword>
<dbReference type="PROSITE" id="PS51257">
    <property type="entry name" value="PROKAR_LIPOPROTEIN"/>
    <property type="match status" value="1"/>
</dbReference>